<sequence length="330" mass="35846">HGRSLALNAHIDIAPVEDQESWVHPPFEGVIEGNKIYGRGVVDDKAGVSVMLLVAEALIASGVEIAADVLFQTVIEDEISGNGSLACMRKGYTSDGAIVLDGTWPERAVVSHLGQQWVQLKIPGEAKAACNNSRASNPVQFVPPLLTVLRDLERELNRGVSWFGIENPCYVSIGSLSAGIWAGSTPENISLNLQIGFCSPWTFSEVREMFQDNISNCDQLPDNIEVQFLGLSTNPVDGDPENELCILLKRAVRENFDKELEVVPVTGHADIRHFTNAKGQSVPVCLYGPGGGGNPHIANEYYHLDHMPVVAKNLVHAILNWWGNVSHSPG</sequence>
<dbReference type="InterPro" id="IPR002933">
    <property type="entry name" value="Peptidase_M20"/>
</dbReference>
<dbReference type="Pfam" id="PF01546">
    <property type="entry name" value="Peptidase_M20"/>
    <property type="match status" value="1"/>
</dbReference>
<protein>
    <recommendedName>
        <fullName evidence="2">Peptidase M20 dimerisation domain-containing protein</fullName>
    </recommendedName>
</protein>
<dbReference type="SUPFAM" id="SSF53187">
    <property type="entry name" value="Zn-dependent exopeptidases"/>
    <property type="match status" value="1"/>
</dbReference>
<dbReference type="InterPro" id="IPR050072">
    <property type="entry name" value="Peptidase_M20A"/>
</dbReference>
<reference evidence="1" key="1">
    <citation type="submission" date="2018-05" db="EMBL/GenBank/DDBJ databases">
        <authorList>
            <person name="Lanie J.A."/>
            <person name="Ng W.-L."/>
            <person name="Kazmierczak K.M."/>
            <person name="Andrzejewski T.M."/>
            <person name="Davidsen T.M."/>
            <person name="Wayne K.J."/>
            <person name="Tettelin H."/>
            <person name="Glass J.I."/>
            <person name="Rusch D."/>
            <person name="Podicherti R."/>
            <person name="Tsui H.-C.T."/>
            <person name="Winkler M.E."/>
        </authorList>
    </citation>
    <scope>NUCLEOTIDE SEQUENCE</scope>
</reference>
<dbReference type="Gene3D" id="3.30.70.360">
    <property type="match status" value="1"/>
</dbReference>
<dbReference type="PANTHER" id="PTHR43808">
    <property type="entry name" value="ACETYLORNITHINE DEACETYLASE"/>
    <property type="match status" value="1"/>
</dbReference>
<evidence type="ECO:0000313" key="1">
    <source>
        <dbReference type="EMBL" id="SVB18279.1"/>
    </source>
</evidence>
<dbReference type="AlphaFoldDB" id="A0A382BXD6"/>
<accession>A0A382BXD6</accession>
<feature type="non-terminal residue" evidence="1">
    <location>
        <position position="1"/>
    </location>
</feature>
<dbReference type="Gene3D" id="3.40.630.10">
    <property type="entry name" value="Zn peptidases"/>
    <property type="match status" value="1"/>
</dbReference>
<dbReference type="PANTHER" id="PTHR43808:SF25">
    <property type="entry name" value="PEPTIDASE M20 DIMERISATION DOMAIN-CONTAINING PROTEIN"/>
    <property type="match status" value="1"/>
</dbReference>
<proteinExistence type="predicted"/>
<dbReference type="EMBL" id="UINC01031746">
    <property type="protein sequence ID" value="SVB18279.1"/>
    <property type="molecule type" value="Genomic_DNA"/>
</dbReference>
<organism evidence="1">
    <name type="scientific">marine metagenome</name>
    <dbReference type="NCBI Taxonomy" id="408172"/>
    <lineage>
        <taxon>unclassified sequences</taxon>
        <taxon>metagenomes</taxon>
        <taxon>ecological metagenomes</taxon>
    </lineage>
</organism>
<dbReference type="GO" id="GO:0016787">
    <property type="term" value="F:hydrolase activity"/>
    <property type="evidence" value="ECO:0007669"/>
    <property type="project" value="InterPro"/>
</dbReference>
<gene>
    <name evidence="1" type="ORF">METZ01_LOCUS171133</name>
</gene>
<evidence type="ECO:0008006" key="2">
    <source>
        <dbReference type="Google" id="ProtNLM"/>
    </source>
</evidence>
<name>A0A382BXD6_9ZZZZ</name>